<protein>
    <recommendedName>
        <fullName evidence="4">Ribosomal protein L7/L12 C-terminal domain-containing protein</fullName>
    </recommendedName>
</protein>
<feature type="transmembrane region" description="Helical" evidence="1">
    <location>
        <begin position="6"/>
        <end position="23"/>
    </location>
</feature>
<evidence type="ECO:0000313" key="3">
    <source>
        <dbReference type="Proteomes" id="UP001519294"/>
    </source>
</evidence>
<accession>A0ABS4SBA5</accession>
<evidence type="ECO:0000313" key="2">
    <source>
        <dbReference type="EMBL" id="MBP2257662.1"/>
    </source>
</evidence>
<reference evidence="2 3" key="1">
    <citation type="submission" date="2021-03" db="EMBL/GenBank/DDBJ databases">
        <title>Genomic Encyclopedia of Type Strains, Phase IV (KMG-IV): sequencing the most valuable type-strain genomes for metagenomic binning, comparative biology and taxonomic classification.</title>
        <authorList>
            <person name="Goeker M."/>
        </authorList>
    </citation>
    <scope>NUCLEOTIDE SEQUENCE [LARGE SCALE GENOMIC DNA]</scope>
    <source>
        <strain evidence="2 3">DSM 25790</strain>
    </source>
</reference>
<comment type="caution">
    <text evidence="2">The sequence shown here is derived from an EMBL/GenBank/DDBJ whole genome shotgun (WGS) entry which is preliminary data.</text>
</comment>
<proteinExistence type="predicted"/>
<keyword evidence="1" id="KW-1133">Transmembrane helix</keyword>
<gene>
    <name evidence="2" type="ORF">J2Z81_001616</name>
</gene>
<dbReference type="RefSeq" id="WP_029268228.1">
    <property type="nucleotide sequence ID" value="NZ_JAGIKX010000011.1"/>
</dbReference>
<name>A0ABS4SBA5_9BACI</name>
<sequence>MPWTDISSLIIMLVLLGECFILMRKNSVLKKENARLLKKYNGYDDLKNEAKHLMETSTELKTIKALREKHGLSLVDAKNIVDSVK</sequence>
<keyword evidence="3" id="KW-1185">Reference proteome</keyword>
<evidence type="ECO:0000256" key="1">
    <source>
        <dbReference type="SAM" id="Phobius"/>
    </source>
</evidence>
<organism evidence="2 3">
    <name type="scientific">Virgibacillus alimentarius</name>
    <dbReference type="NCBI Taxonomy" id="698769"/>
    <lineage>
        <taxon>Bacteria</taxon>
        <taxon>Bacillati</taxon>
        <taxon>Bacillota</taxon>
        <taxon>Bacilli</taxon>
        <taxon>Bacillales</taxon>
        <taxon>Bacillaceae</taxon>
        <taxon>Virgibacillus</taxon>
    </lineage>
</organism>
<dbReference type="Proteomes" id="UP001519294">
    <property type="component" value="Unassembled WGS sequence"/>
</dbReference>
<evidence type="ECO:0008006" key="4">
    <source>
        <dbReference type="Google" id="ProtNLM"/>
    </source>
</evidence>
<keyword evidence="1" id="KW-0472">Membrane</keyword>
<dbReference type="EMBL" id="JAGIKX010000011">
    <property type="protein sequence ID" value="MBP2257662.1"/>
    <property type="molecule type" value="Genomic_DNA"/>
</dbReference>
<keyword evidence="1" id="KW-0812">Transmembrane</keyword>